<gene>
    <name evidence="5" type="ORF">KP79_PYT03931</name>
</gene>
<accession>A0A210PRG3</accession>
<dbReference type="GO" id="GO:0019843">
    <property type="term" value="F:rRNA binding"/>
    <property type="evidence" value="ECO:0007669"/>
    <property type="project" value="TreeGrafter"/>
</dbReference>
<dbReference type="PROSITE" id="PS50102">
    <property type="entry name" value="RRM"/>
    <property type="match status" value="1"/>
</dbReference>
<dbReference type="SUPFAM" id="SSF54928">
    <property type="entry name" value="RNA-binding domain, RBD"/>
    <property type="match status" value="1"/>
</dbReference>
<dbReference type="STRING" id="6573.A0A210PRG3"/>
<keyword evidence="1 2" id="KW-0694">RNA-binding</keyword>
<evidence type="ECO:0000256" key="2">
    <source>
        <dbReference type="PROSITE-ProRule" id="PRU00176"/>
    </source>
</evidence>
<dbReference type="InterPro" id="IPR035979">
    <property type="entry name" value="RBD_domain_sf"/>
</dbReference>
<dbReference type="AlphaFoldDB" id="A0A210PRG3"/>
<dbReference type="InterPro" id="IPR000504">
    <property type="entry name" value="RRM_dom"/>
</dbReference>
<dbReference type="SMART" id="SM00360">
    <property type="entry name" value="RRM"/>
    <property type="match status" value="1"/>
</dbReference>
<dbReference type="Gene3D" id="3.30.70.330">
    <property type="match status" value="1"/>
</dbReference>
<keyword evidence="6" id="KW-1185">Reference proteome</keyword>
<dbReference type="PANTHER" id="PTHR23236:SF51">
    <property type="entry name" value="NUCLEOLAR PROTEIN 6"/>
    <property type="match status" value="1"/>
</dbReference>
<evidence type="ECO:0000313" key="6">
    <source>
        <dbReference type="Proteomes" id="UP000242188"/>
    </source>
</evidence>
<dbReference type="GO" id="GO:0005730">
    <property type="term" value="C:nucleolus"/>
    <property type="evidence" value="ECO:0007669"/>
    <property type="project" value="TreeGrafter"/>
</dbReference>
<dbReference type="InterPro" id="IPR034228">
    <property type="entry name" value="Nop6_RRM"/>
</dbReference>
<organism evidence="5 6">
    <name type="scientific">Mizuhopecten yessoensis</name>
    <name type="common">Japanese scallop</name>
    <name type="synonym">Patinopecten yessoensis</name>
    <dbReference type="NCBI Taxonomy" id="6573"/>
    <lineage>
        <taxon>Eukaryota</taxon>
        <taxon>Metazoa</taxon>
        <taxon>Spiralia</taxon>
        <taxon>Lophotrochozoa</taxon>
        <taxon>Mollusca</taxon>
        <taxon>Bivalvia</taxon>
        <taxon>Autobranchia</taxon>
        <taxon>Pteriomorphia</taxon>
        <taxon>Pectinida</taxon>
        <taxon>Pectinoidea</taxon>
        <taxon>Pectinidae</taxon>
        <taxon>Mizuhopecten</taxon>
    </lineage>
</organism>
<evidence type="ECO:0000256" key="1">
    <source>
        <dbReference type="ARBA" id="ARBA00022884"/>
    </source>
</evidence>
<evidence type="ECO:0000313" key="5">
    <source>
        <dbReference type="EMBL" id="OWF39068.1"/>
    </source>
</evidence>
<proteinExistence type="predicted"/>
<reference evidence="5 6" key="1">
    <citation type="journal article" date="2017" name="Nat. Ecol. Evol.">
        <title>Scallop genome provides insights into evolution of bilaterian karyotype and development.</title>
        <authorList>
            <person name="Wang S."/>
            <person name="Zhang J."/>
            <person name="Jiao W."/>
            <person name="Li J."/>
            <person name="Xun X."/>
            <person name="Sun Y."/>
            <person name="Guo X."/>
            <person name="Huan P."/>
            <person name="Dong B."/>
            <person name="Zhang L."/>
            <person name="Hu X."/>
            <person name="Sun X."/>
            <person name="Wang J."/>
            <person name="Zhao C."/>
            <person name="Wang Y."/>
            <person name="Wang D."/>
            <person name="Huang X."/>
            <person name="Wang R."/>
            <person name="Lv J."/>
            <person name="Li Y."/>
            <person name="Zhang Z."/>
            <person name="Liu B."/>
            <person name="Lu W."/>
            <person name="Hui Y."/>
            <person name="Liang J."/>
            <person name="Zhou Z."/>
            <person name="Hou R."/>
            <person name="Li X."/>
            <person name="Liu Y."/>
            <person name="Li H."/>
            <person name="Ning X."/>
            <person name="Lin Y."/>
            <person name="Zhao L."/>
            <person name="Xing Q."/>
            <person name="Dou J."/>
            <person name="Li Y."/>
            <person name="Mao J."/>
            <person name="Guo H."/>
            <person name="Dou H."/>
            <person name="Li T."/>
            <person name="Mu C."/>
            <person name="Jiang W."/>
            <person name="Fu Q."/>
            <person name="Fu X."/>
            <person name="Miao Y."/>
            <person name="Liu J."/>
            <person name="Yu Q."/>
            <person name="Li R."/>
            <person name="Liao H."/>
            <person name="Li X."/>
            <person name="Kong Y."/>
            <person name="Jiang Z."/>
            <person name="Chourrout D."/>
            <person name="Li R."/>
            <person name="Bao Z."/>
        </authorList>
    </citation>
    <scope>NUCLEOTIDE SEQUENCE [LARGE SCALE GENOMIC DNA]</scope>
    <source>
        <strain evidence="5 6">PY_sf001</strain>
    </source>
</reference>
<evidence type="ECO:0000259" key="4">
    <source>
        <dbReference type="PROSITE" id="PS50102"/>
    </source>
</evidence>
<dbReference type="OrthoDB" id="272703at2759"/>
<dbReference type="Proteomes" id="UP000242188">
    <property type="component" value="Unassembled WGS sequence"/>
</dbReference>
<feature type="domain" description="RRM" evidence="4">
    <location>
        <begin position="140"/>
        <end position="217"/>
    </location>
</feature>
<dbReference type="Pfam" id="PF00076">
    <property type="entry name" value="RRM_1"/>
    <property type="match status" value="1"/>
</dbReference>
<protein>
    <recommendedName>
        <fullName evidence="4">RRM domain-containing protein</fullName>
    </recommendedName>
</protein>
<feature type="compositionally biased region" description="Polar residues" evidence="3">
    <location>
        <begin position="46"/>
        <end position="62"/>
    </location>
</feature>
<dbReference type="CDD" id="cd12400">
    <property type="entry name" value="RRM_Nop6"/>
    <property type="match status" value="1"/>
</dbReference>
<name>A0A210PRG3_MIZYE</name>
<dbReference type="PANTHER" id="PTHR23236">
    <property type="entry name" value="EUKARYOTIC TRANSLATION INITIATION FACTOR 4B/4H"/>
    <property type="match status" value="1"/>
</dbReference>
<dbReference type="EMBL" id="NEDP02005545">
    <property type="protein sequence ID" value="OWF39068.1"/>
    <property type="molecule type" value="Genomic_DNA"/>
</dbReference>
<dbReference type="GO" id="GO:0042274">
    <property type="term" value="P:ribosomal small subunit biogenesis"/>
    <property type="evidence" value="ECO:0007669"/>
    <property type="project" value="TreeGrafter"/>
</dbReference>
<feature type="compositionally biased region" description="Basic and acidic residues" evidence="3">
    <location>
        <begin position="25"/>
        <end position="43"/>
    </location>
</feature>
<feature type="region of interest" description="Disordered" evidence="3">
    <location>
        <begin position="1"/>
        <end position="62"/>
    </location>
</feature>
<evidence type="ECO:0000256" key="3">
    <source>
        <dbReference type="SAM" id="MobiDB-lite"/>
    </source>
</evidence>
<comment type="caution">
    <text evidence="5">The sequence shown here is derived from an EMBL/GenBank/DDBJ whole genome shotgun (WGS) entry which is preliminary data.</text>
</comment>
<sequence length="244" mass="27741">MDKPAASIPSPSGIARKNRRQNWWAERKKSRDEKREGLRKLMPDNKMQNNHTTLVEQNNKGGFKTSVATRNALSQAVVPGKMKVEMKSQTKLNFKTVKSNAENSKKKNNKVKVKEEVKEGLPNVHIAGEQTSSKHMAKAYVLFVGNLPFNISKEQLEEHFRKTGGVKMIRIPKEKGTDKARGFAYIEFKDRISHGIALRLHQTTLAGRKINVEFTSIGGKNKKRLEKLKLKNLSKAKFKMPLEH</sequence>
<dbReference type="InterPro" id="IPR012677">
    <property type="entry name" value="Nucleotide-bd_a/b_plait_sf"/>
</dbReference>